<sequence length="139" mass="15153">MEKVSGTSKADAQAALLDTAKPKGQTLVYTTQFAVDLLEKINEKDIDPDSAVAATLIGEGYDGCLYEVRRALTIHDNDMDKAREELDSRVKTWSAAVSKDAATFQTLTGSEGFSEFATLRALSMAEMDLSKARTILEQK</sequence>
<evidence type="ECO:0000313" key="1">
    <source>
        <dbReference type="EMBL" id="CAD9278400.1"/>
    </source>
</evidence>
<accession>A0A7S1Y5Q7</accession>
<proteinExistence type="predicted"/>
<dbReference type="AlphaFoldDB" id="A0A7S1Y5Q7"/>
<name>A0A7S1Y5Q7_9STRA</name>
<reference evidence="1" key="1">
    <citation type="submission" date="2021-01" db="EMBL/GenBank/DDBJ databases">
        <authorList>
            <person name="Corre E."/>
            <person name="Pelletier E."/>
            <person name="Niang G."/>
            <person name="Scheremetjew M."/>
            <person name="Finn R."/>
            <person name="Kale V."/>
            <person name="Holt S."/>
            <person name="Cochrane G."/>
            <person name="Meng A."/>
            <person name="Brown T."/>
            <person name="Cohen L."/>
        </authorList>
    </citation>
    <scope>NUCLEOTIDE SEQUENCE</scope>
    <source>
        <strain evidence="1">CCMP 410</strain>
    </source>
</reference>
<dbReference type="EMBL" id="HBGK01014166">
    <property type="protein sequence ID" value="CAD9278400.1"/>
    <property type="molecule type" value="Transcribed_RNA"/>
</dbReference>
<protein>
    <submittedName>
        <fullName evidence="1">Uncharacterized protein</fullName>
    </submittedName>
</protein>
<organism evidence="1">
    <name type="scientific">Grammatophora oceanica</name>
    <dbReference type="NCBI Taxonomy" id="210454"/>
    <lineage>
        <taxon>Eukaryota</taxon>
        <taxon>Sar</taxon>
        <taxon>Stramenopiles</taxon>
        <taxon>Ochrophyta</taxon>
        <taxon>Bacillariophyta</taxon>
        <taxon>Fragilariophyceae</taxon>
        <taxon>Fragilariophycidae</taxon>
        <taxon>Rhabdonematales</taxon>
        <taxon>Grammatophoraceae</taxon>
        <taxon>Grammatophora</taxon>
    </lineage>
</organism>
<gene>
    <name evidence="1" type="ORF">GOCE00092_LOCUS7309</name>
</gene>